<dbReference type="CDD" id="cd00338">
    <property type="entry name" value="Ser_Recombinase"/>
    <property type="match status" value="1"/>
</dbReference>
<name>A0A4R5CIH0_9ACTN</name>
<dbReference type="Gene3D" id="3.40.50.1390">
    <property type="entry name" value="Resolvase, N-terminal catalytic domain"/>
    <property type="match status" value="1"/>
</dbReference>
<protein>
    <submittedName>
        <fullName evidence="3">Recombinase family protein</fullName>
    </submittedName>
</protein>
<dbReference type="GO" id="GO:0000150">
    <property type="term" value="F:DNA strand exchange activity"/>
    <property type="evidence" value="ECO:0007669"/>
    <property type="project" value="InterPro"/>
</dbReference>
<dbReference type="Gene3D" id="3.90.1750.20">
    <property type="entry name" value="Putative Large Serine Recombinase, Chain B, Domain 2"/>
    <property type="match status" value="1"/>
</dbReference>
<dbReference type="EMBL" id="SMKZ01000064">
    <property type="protein sequence ID" value="TDD98906.1"/>
    <property type="molecule type" value="Genomic_DNA"/>
</dbReference>
<dbReference type="OrthoDB" id="4500247at2"/>
<dbReference type="InParanoid" id="A0A4R5CIH0"/>
<gene>
    <name evidence="3" type="ORF">E1269_28290</name>
</gene>
<dbReference type="InterPro" id="IPR050639">
    <property type="entry name" value="SSR_resolvase"/>
</dbReference>
<dbReference type="AlphaFoldDB" id="A0A4R5CIH0"/>
<proteinExistence type="predicted"/>
<dbReference type="GO" id="GO:0003677">
    <property type="term" value="F:DNA binding"/>
    <property type="evidence" value="ECO:0007669"/>
    <property type="project" value="InterPro"/>
</dbReference>
<organism evidence="3 4">
    <name type="scientific">Jiangella asiatica</name>
    <dbReference type="NCBI Taxonomy" id="2530372"/>
    <lineage>
        <taxon>Bacteria</taxon>
        <taxon>Bacillati</taxon>
        <taxon>Actinomycetota</taxon>
        <taxon>Actinomycetes</taxon>
        <taxon>Jiangellales</taxon>
        <taxon>Jiangellaceae</taxon>
        <taxon>Jiangella</taxon>
    </lineage>
</organism>
<dbReference type="InterPro" id="IPR011109">
    <property type="entry name" value="DNA_bind_recombinase_dom"/>
</dbReference>
<keyword evidence="4" id="KW-1185">Reference proteome</keyword>
<dbReference type="InterPro" id="IPR036162">
    <property type="entry name" value="Resolvase-like_N_sf"/>
</dbReference>
<dbReference type="PROSITE" id="PS51736">
    <property type="entry name" value="RECOMBINASES_3"/>
    <property type="match status" value="1"/>
</dbReference>
<reference evidence="3 4" key="1">
    <citation type="submission" date="2019-03" db="EMBL/GenBank/DDBJ databases">
        <title>Draft genome sequences of novel Actinobacteria.</title>
        <authorList>
            <person name="Sahin N."/>
            <person name="Ay H."/>
            <person name="Saygin H."/>
        </authorList>
    </citation>
    <scope>NUCLEOTIDE SEQUENCE [LARGE SCALE GENOMIC DNA]</scope>
    <source>
        <strain evidence="3 4">5K138</strain>
    </source>
</reference>
<sequence>MDGKRAVLYLRQSLDRTGDGAAVDRQRDACTSLAQARGLTVVEEYVDNSVSATNGARPRWTQLLADAEAGRYDVIMAWSLDRLTRGVADMERLVVLCERAGIAVVTVQGDLDLATDSGRLVGRILTAVARGEVERKSSRQVLANAQRARQGRPPQGPRAFGYSSDGMELVPVEAELVRCAFEKVAAGGSVLSIVRAWEGHTTTWGRPWTPRAVRTVLANPRYAALRSYRGEVVGEGAWPAIVDEELWRLVQGILSDPERRVSPGTERTYLLTGLATCGVCGGLIRAGGLNHGNRTYRCASKSHVVRAAGPVDDFVTAVVCERLGRPDVADLVAAKRPDVGALHTEAATLRQRRDQLAVLFADGELTASQLRVGTERLDGRLEQLDGQLAAAARESALLAFAGAEQARAVWEGLDLQQRRAVIAELMTVKLLSPGRGIRTFRPESVLIQPRS</sequence>
<dbReference type="SMART" id="SM00857">
    <property type="entry name" value="Resolvase"/>
    <property type="match status" value="1"/>
</dbReference>
<dbReference type="Proteomes" id="UP000294739">
    <property type="component" value="Unassembled WGS sequence"/>
</dbReference>
<feature type="domain" description="Resolvase/invertase-type recombinase catalytic" evidence="1">
    <location>
        <begin position="5"/>
        <end position="151"/>
    </location>
</feature>
<dbReference type="PROSITE" id="PS51737">
    <property type="entry name" value="RECOMBINASE_DNA_BIND"/>
    <property type="match status" value="1"/>
</dbReference>
<evidence type="ECO:0000313" key="4">
    <source>
        <dbReference type="Proteomes" id="UP000294739"/>
    </source>
</evidence>
<dbReference type="SUPFAM" id="SSF53041">
    <property type="entry name" value="Resolvase-like"/>
    <property type="match status" value="1"/>
</dbReference>
<evidence type="ECO:0000313" key="3">
    <source>
        <dbReference type="EMBL" id="TDD98906.1"/>
    </source>
</evidence>
<dbReference type="Pfam" id="PF07508">
    <property type="entry name" value="Recombinase"/>
    <property type="match status" value="1"/>
</dbReference>
<dbReference type="Pfam" id="PF00239">
    <property type="entry name" value="Resolvase"/>
    <property type="match status" value="1"/>
</dbReference>
<comment type="caution">
    <text evidence="3">The sequence shown here is derived from an EMBL/GenBank/DDBJ whole genome shotgun (WGS) entry which is preliminary data.</text>
</comment>
<feature type="domain" description="Recombinase" evidence="2">
    <location>
        <begin position="159"/>
        <end position="260"/>
    </location>
</feature>
<evidence type="ECO:0000259" key="1">
    <source>
        <dbReference type="PROSITE" id="PS51736"/>
    </source>
</evidence>
<dbReference type="InterPro" id="IPR038109">
    <property type="entry name" value="DNA_bind_recomb_sf"/>
</dbReference>
<dbReference type="InterPro" id="IPR006119">
    <property type="entry name" value="Resolv_N"/>
</dbReference>
<dbReference type="RefSeq" id="WP_131900944.1">
    <property type="nucleotide sequence ID" value="NZ_SMKZ01000064.1"/>
</dbReference>
<evidence type="ECO:0000259" key="2">
    <source>
        <dbReference type="PROSITE" id="PS51737"/>
    </source>
</evidence>
<dbReference type="PANTHER" id="PTHR30461:SF23">
    <property type="entry name" value="DNA RECOMBINASE-RELATED"/>
    <property type="match status" value="1"/>
</dbReference>
<accession>A0A4R5CIH0</accession>
<dbReference type="PANTHER" id="PTHR30461">
    <property type="entry name" value="DNA-INVERTASE FROM LAMBDOID PROPHAGE"/>
    <property type="match status" value="1"/>
</dbReference>